<evidence type="ECO:0008006" key="4">
    <source>
        <dbReference type="Google" id="ProtNLM"/>
    </source>
</evidence>
<dbReference type="GO" id="GO:0005856">
    <property type="term" value="C:cytoskeleton"/>
    <property type="evidence" value="ECO:0007669"/>
    <property type="project" value="TreeGrafter"/>
</dbReference>
<keyword evidence="1" id="KW-0040">ANK repeat</keyword>
<dbReference type="WBParaSite" id="TREG1_19060.2">
    <property type="protein sequence ID" value="TREG1_19060.2"/>
    <property type="gene ID" value="TREG1_19060"/>
</dbReference>
<evidence type="ECO:0000256" key="1">
    <source>
        <dbReference type="PROSITE-ProRule" id="PRU00023"/>
    </source>
</evidence>
<feature type="repeat" description="ANK" evidence="1">
    <location>
        <begin position="196"/>
        <end position="228"/>
    </location>
</feature>
<reference evidence="2" key="1">
    <citation type="submission" date="2022-06" db="EMBL/GenBank/DDBJ databases">
        <authorList>
            <person name="Berger JAMES D."/>
            <person name="Berger JAMES D."/>
        </authorList>
    </citation>
    <scope>NUCLEOTIDE SEQUENCE [LARGE SCALE GENOMIC DNA]</scope>
</reference>
<dbReference type="AlphaFoldDB" id="A0AA85JGI5"/>
<sequence>MHDMDSVQFECQQFRSANPTMVTDMSRNPKILRTRVFTSTKFLVVNKKFNSQLYHNRTLDIIFTMSPVTTEDTNNGMEEQVVVSKNYINNKLLLQQGIIEVNTMDSAGLQMNLEDNTRIHEINIPRIFLTQNLNPFEWSQVLSNCMNISPEIIKQAWFQMISSKSVNSRLIDLCINSLKQISVNLVDEIVNIADKRGNTALHYAISQANWPIVYTLMNNSTKTDVNKFNRAGYTPLMMAAMWISKPITKEDTATLDMVVSRANLKLISQNDFKRTVLILAAIYGCETIVSSVLTKRKSLINQSDAGGSTAIMCAAEHNHLNVVTVLLGQSKINLQLKDIVSLRSS</sequence>
<proteinExistence type="predicted"/>
<dbReference type="PROSITE" id="PS50088">
    <property type="entry name" value="ANK_REPEAT"/>
    <property type="match status" value="1"/>
</dbReference>
<name>A0AA85JGI5_TRIRE</name>
<dbReference type="SMART" id="SM00248">
    <property type="entry name" value="ANK"/>
    <property type="match status" value="4"/>
</dbReference>
<dbReference type="SUPFAM" id="SSF48403">
    <property type="entry name" value="Ankyrin repeat"/>
    <property type="match status" value="1"/>
</dbReference>
<dbReference type="InterPro" id="IPR002110">
    <property type="entry name" value="Ankyrin_rpt"/>
</dbReference>
<dbReference type="Proteomes" id="UP000050795">
    <property type="component" value="Unassembled WGS sequence"/>
</dbReference>
<accession>A0AA85JGI5</accession>
<dbReference type="PANTHER" id="PTHR24168:SF21">
    <property type="entry name" value="KANK, ISOFORM D"/>
    <property type="match status" value="1"/>
</dbReference>
<reference evidence="3" key="2">
    <citation type="submission" date="2023-11" db="UniProtKB">
        <authorList>
            <consortium name="WormBaseParasite"/>
        </authorList>
    </citation>
    <scope>IDENTIFICATION</scope>
</reference>
<dbReference type="PANTHER" id="PTHR24168">
    <property type="entry name" value="KN MOTIF AND ANKYRIN REPEAT DOMAIN-CONTAINING"/>
    <property type="match status" value="1"/>
</dbReference>
<dbReference type="GO" id="GO:0005737">
    <property type="term" value="C:cytoplasm"/>
    <property type="evidence" value="ECO:0007669"/>
    <property type="project" value="TreeGrafter"/>
</dbReference>
<organism evidence="2 3">
    <name type="scientific">Trichobilharzia regenti</name>
    <name type="common">Nasal bird schistosome</name>
    <dbReference type="NCBI Taxonomy" id="157069"/>
    <lineage>
        <taxon>Eukaryota</taxon>
        <taxon>Metazoa</taxon>
        <taxon>Spiralia</taxon>
        <taxon>Lophotrochozoa</taxon>
        <taxon>Platyhelminthes</taxon>
        <taxon>Trematoda</taxon>
        <taxon>Digenea</taxon>
        <taxon>Strigeidida</taxon>
        <taxon>Schistosomatoidea</taxon>
        <taxon>Schistosomatidae</taxon>
        <taxon>Trichobilharzia</taxon>
    </lineage>
</organism>
<dbReference type="GO" id="GO:0030837">
    <property type="term" value="P:negative regulation of actin filament polymerization"/>
    <property type="evidence" value="ECO:0007669"/>
    <property type="project" value="InterPro"/>
</dbReference>
<dbReference type="Pfam" id="PF12796">
    <property type="entry name" value="Ank_2"/>
    <property type="match status" value="2"/>
</dbReference>
<protein>
    <recommendedName>
        <fullName evidence="4">ANK_REP_REGION domain-containing protein</fullName>
    </recommendedName>
</protein>
<dbReference type="InterPro" id="IPR036770">
    <property type="entry name" value="Ankyrin_rpt-contain_sf"/>
</dbReference>
<dbReference type="Gene3D" id="1.25.40.20">
    <property type="entry name" value="Ankyrin repeat-containing domain"/>
    <property type="match status" value="1"/>
</dbReference>
<evidence type="ECO:0000313" key="2">
    <source>
        <dbReference type="Proteomes" id="UP000050795"/>
    </source>
</evidence>
<evidence type="ECO:0000313" key="3">
    <source>
        <dbReference type="WBParaSite" id="TREG1_19060.2"/>
    </source>
</evidence>
<keyword evidence="2" id="KW-1185">Reference proteome</keyword>
<dbReference type="InterPro" id="IPR047184">
    <property type="entry name" value="KANK1-4"/>
</dbReference>